<evidence type="ECO:0000313" key="6">
    <source>
        <dbReference type="Proteomes" id="UP000886804"/>
    </source>
</evidence>
<dbReference type="Pfam" id="PF00248">
    <property type="entry name" value="Aldo_ket_red"/>
    <property type="match status" value="1"/>
</dbReference>
<dbReference type="Gene3D" id="3.20.20.100">
    <property type="entry name" value="NADP-dependent oxidoreductase domain"/>
    <property type="match status" value="1"/>
</dbReference>
<dbReference type="InterPro" id="IPR053135">
    <property type="entry name" value="AKR2_Oxidoreductase"/>
</dbReference>
<dbReference type="SUPFAM" id="SSF46548">
    <property type="entry name" value="alpha-helical ferredoxin"/>
    <property type="match status" value="1"/>
</dbReference>
<dbReference type="GO" id="GO:0046872">
    <property type="term" value="F:metal ion binding"/>
    <property type="evidence" value="ECO:0007669"/>
    <property type="project" value="UniProtKB-KW"/>
</dbReference>
<evidence type="ECO:0000256" key="1">
    <source>
        <dbReference type="ARBA" id="ARBA00022723"/>
    </source>
</evidence>
<dbReference type="CDD" id="cd19100">
    <property type="entry name" value="AKR_unchar"/>
    <property type="match status" value="1"/>
</dbReference>
<evidence type="ECO:0000256" key="2">
    <source>
        <dbReference type="ARBA" id="ARBA00023004"/>
    </source>
</evidence>
<keyword evidence="3" id="KW-0411">Iron-sulfur</keyword>
<dbReference type="PROSITE" id="PS51379">
    <property type="entry name" value="4FE4S_FER_2"/>
    <property type="match status" value="1"/>
</dbReference>
<evidence type="ECO:0000313" key="5">
    <source>
        <dbReference type="EMBL" id="HJB06254.1"/>
    </source>
</evidence>
<dbReference type="Proteomes" id="UP000886804">
    <property type="component" value="Unassembled WGS sequence"/>
</dbReference>
<sequence>MEYRKLPKGSETISVLGLGNSSLGQAGEKEAQATVELAIENGINYFDMAAADAAPFPAYGNAVAGCRDKVYFQVHFGADYHTGTYGWTLDLDQIKRSVDWQMKNLKTDYIDFGFIHCIDEIGDLEKVVSSGILEYIKKLKAEGVVRHIGMSSHSPQTVQKALDLGLIEMLMFSINPGYDYRKGEYAIGSVDERMELYRRCEKEGVGISVMKAFSAGQLLDEKTSPFKKALTRYQCIQYALDKPAVVTVLPGVRNREDLKDLLGFFDASPEERDYSILGTFTPQEAEGICVYCNHCQPCPGGLDVGLINKYYDLARVGDELAGDHYAHLEKKAGDCIQCGHCDRRCPFHVNQTGRMKEIEQYFGA</sequence>
<dbReference type="InterPro" id="IPR017896">
    <property type="entry name" value="4Fe4S_Fe-S-bd"/>
</dbReference>
<name>A0A9D2L5C8_9FIRM</name>
<proteinExistence type="predicted"/>
<keyword evidence="2" id="KW-0408">Iron</keyword>
<gene>
    <name evidence="5" type="ORF">H9716_00085</name>
</gene>
<keyword evidence="1" id="KW-0479">Metal-binding</keyword>
<dbReference type="InterPro" id="IPR017900">
    <property type="entry name" value="4Fe4S_Fe_S_CS"/>
</dbReference>
<comment type="caution">
    <text evidence="5">The sequence shown here is derived from an EMBL/GenBank/DDBJ whole genome shotgun (WGS) entry which is preliminary data.</text>
</comment>
<organism evidence="5 6">
    <name type="scientific">Candidatus Enterocloster faecavium</name>
    <dbReference type="NCBI Taxonomy" id="2838560"/>
    <lineage>
        <taxon>Bacteria</taxon>
        <taxon>Bacillati</taxon>
        <taxon>Bacillota</taxon>
        <taxon>Clostridia</taxon>
        <taxon>Lachnospirales</taxon>
        <taxon>Lachnospiraceae</taxon>
        <taxon>Enterocloster</taxon>
    </lineage>
</organism>
<dbReference type="PROSITE" id="PS00198">
    <property type="entry name" value="4FE4S_FER_1"/>
    <property type="match status" value="1"/>
</dbReference>
<dbReference type="PANTHER" id="PTHR43312:SF1">
    <property type="entry name" value="NADP-DEPENDENT OXIDOREDUCTASE DOMAIN-CONTAINING PROTEIN"/>
    <property type="match status" value="1"/>
</dbReference>
<dbReference type="InterPro" id="IPR023210">
    <property type="entry name" value="NADP_OxRdtase_dom"/>
</dbReference>
<protein>
    <submittedName>
        <fullName evidence="5">Aldo/keto reductase</fullName>
    </submittedName>
</protein>
<dbReference type="AlphaFoldDB" id="A0A9D2L5C8"/>
<reference evidence="5" key="1">
    <citation type="journal article" date="2021" name="PeerJ">
        <title>Extensive microbial diversity within the chicken gut microbiome revealed by metagenomics and culture.</title>
        <authorList>
            <person name="Gilroy R."/>
            <person name="Ravi A."/>
            <person name="Getino M."/>
            <person name="Pursley I."/>
            <person name="Horton D.L."/>
            <person name="Alikhan N.F."/>
            <person name="Baker D."/>
            <person name="Gharbi K."/>
            <person name="Hall N."/>
            <person name="Watson M."/>
            <person name="Adriaenssens E.M."/>
            <person name="Foster-Nyarko E."/>
            <person name="Jarju S."/>
            <person name="Secka A."/>
            <person name="Antonio M."/>
            <person name="Oren A."/>
            <person name="Chaudhuri R.R."/>
            <person name="La Ragione R."/>
            <person name="Hildebrand F."/>
            <person name="Pallen M.J."/>
        </authorList>
    </citation>
    <scope>NUCLEOTIDE SEQUENCE</scope>
    <source>
        <strain evidence="5">CHK188-4685</strain>
    </source>
</reference>
<dbReference type="EMBL" id="DWYS01000001">
    <property type="protein sequence ID" value="HJB06254.1"/>
    <property type="molecule type" value="Genomic_DNA"/>
</dbReference>
<evidence type="ECO:0000256" key="3">
    <source>
        <dbReference type="ARBA" id="ARBA00023014"/>
    </source>
</evidence>
<dbReference type="GO" id="GO:0051536">
    <property type="term" value="F:iron-sulfur cluster binding"/>
    <property type="evidence" value="ECO:0007669"/>
    <property type="project" value="UniProtKB-KW"/>
</dbReference>
<accession>A0A9D2L5C8</accession>
<feature type="domain" description="4Fe-4S ferredoxin-type" evidence="4">
    <location>
        <begin position="326"/>
        <end position="355"/>
    </location>
</feature>
<dbReference type="InterPro" id="IPR036812">
    <property type="entry name" value="NAD(P)_OxRdtase_dom_sf"/>
</dbReference>
<evidence type="ECO:0000259" key="4">
    <source>
        <dbReference type="PROSITE" id="PS51379"/>
    </source>
</evidence>
<dbReference type="PANTHER" id="PTHR43312">
    <property type="entry name" value="D-THREO-ALDOSE 1-DEHYDROGENASE"/>
    <property type="match status" value="1"/>
</dbReference>
<reference evidence="5" key="2">
    <citation type="submission" date="2021-04" db="EMBL/GenBank/DDBJ databases">
        <authorList>
            <person name="Gilroy R."/>
        </authorList>
    </citation>
    <scope>NUCLEOTIDE SEQUENCE</scope>
    <source>
        <strain evidence="5">CHK188-4685</strain>
    </source>
</reference>
<dbReference type="SUPFAM" id="SSF51430">
    <property type="entry name" value="NAD(P)-linked oxidoreductase"/>
    <property type="match status" value="1"/>
</dbReference>